<accession>A0A820LRN8</accession>
<dbReference type="Proteomes" id="UP000663833">
    <property type="component" value="Unassembled WGS sequence"/>
</dbReference>
<gene>
    <name evidence="6" type="ORF">FME351_LOCUS12145</name>
    <name evidence="9" type="ORF">HFQ381_LOCUS17398</name>
    <name evidence="5" type="ORF">LUA448_LOCUS6636</name>
    <name evidence="4" type="ORF">TIS948_LOCUS3556</name>
    <name evidence="7" type="ORF">TSG867_LOCUS4444</name>
    <name evidence="8" type="ORF">UJA718_LOCUS15889</name>
</gene>
<dbReference type="AlphaFoldDB" id="A0A820LRN8"/>
<dbReference type="InterPro" id="IPR025924">
    <property type="entry name" value="YHYH_dom"/>
</dbReference>
<dbReference type="Proteomes" id="UP000663862">
    <property type="component" value="Unassembled WGS sequence"/>
</dbReference>
<dbReference type="Proteomes" id="UP000663869">
    <property type="component" value="Unassembled WGS sequence"/>
</dbReference>
<reference evidence="9" key="1">
    <citation type="submission" date="2021-02" db="EMBL/GenBank/DDBJ databases">
        <authorList>
            <person name="Nowell W R."/>
        </authorList>
    </citation>
    <scope>NUCLEOTIDE SEQUENCE</scope>
</reference>
<protein>
    <recommendedName>
        <fullName evidence="3">YHYH domain-containing protein</fullName>
    </recommendedName>
</protein>
<keyword evidence="1" id="KW-0472">Membrane</keyword>
<evidence type="ECO:0000313" key="9">
    <source>
        <dbReference type="EMBL" id="CAF4361138.1"/>
    </source>
</evidence>
<dbReference type="Proteomes" id="UP000663851">
    <property type="component" value="Unassembled WGS sequence"/>
</dbReference>
<dbReference type="EMBL" id="CAJNXB010000275">
    <property type="protein sequence ID" value="CAF3041707.1"/>
    <property type="molecule type" value="Genomic_DNA"/>
</dbReference>
<evidence type="ECO:0000313" key="6">
    <source>
        <dbReference type="EMBL" id="CAF3435267.1"/>
    </source>
</evidence>
<feature type="signal peptide" evidence="2">
    <location>
        <begin position="1"/>
        <end position="28"/>
    </location>
</feature>
<keyword evidence="2" id="KW-0732">Signal</keyword>
<name>A0A820LRN8_9BILA</name>
<evidence type="ECO:0000313" key="5">
    <source>
        <dbReference type="EMBL" id="CAF3282581.1"/>
    </source>
</evidence>
<feature type="transmembrane region" description="Helical" evidence="1">
    <location>
        <begin position="392"/>
        <end position="409"/>
    </location>
</feature>
<dbReference type="EMBL" id="CAJNYD010000635">
    <property type="protein sequence ID" value="CAF3282581.1"/>
    <property type="molecule type" value="Genomic_DNA"/>
</dbReference>
<evidence type="ECO:0000313" key="4">
    <source>
        <dbReference type="EMBL" id="CAF3041707.1"/>
    </source>
</evidence>
<dbReference type="EMBL" id="CAJOBO010001288">
    <property type="protein sequence ID" value="CAF4361138.1"/>
    <property type="molecule type" value="Genomic_DNA"/>
</dbReference>
<keyword evidence="1" id="KW-0812">Transmembrane</keyword>
<evidence type="ECO:0000259" key="3">
    <source>
        <dbReference type="Pfam" id="PF14240"/>
    </source>
</evidence>
<evidence type="ECO:0000313" key="7">
    <source>
        <dbReference type="EMBL" id="CAF4272684.1"/>
    </source>
</evidence>
<evidence type="ECO:0000256" key="2">
    <source>
        <dbReference type="SAM" id="SignalP"/>
    </source>
</evidence>
<keyword evidence="1" id="KW-1133">Transmembrane helix</keyword>
<dbReference type="Proteomes" id="UP000663873">
    <property type="component" value="Unassembled WGS sequence"/>
</dbReference>
<evidence type="ECO:0000256" key="1">
    <source>
        <dbReference type="SAM" id="Phobius"/>
    </source>
</evidence>
<feature type="chain" id="PRO_5035622242" description="YHYH domain-containing protein" evidence="2">
    <location>
        <begin position="29"/>
        <end position="410"/>
    </location>
</feature>
<evidence type="ECO:0000313" key="8">
    <source>
        <dbReference type="EMBL" id="CAF4352512.1"/>
    </source>
</evidence>
<organism evidence="9 10">
    <name type="scientific">Rotaria socialis</name>
    <dbReference type="NCBI Taxonomy" id="392032"/>
    <lineage>
        <taxon>Eukaryota</taxon>
        <taxon>Metazoa</taxon>
        <taxon>Spiralia</taxon>
        <taxon>Gnathifera</taxon>
        <taxon>Rotifera</taxon>
        <taxon>Eurotatoria</taxon>
        <taxon>Bdelloidea</taxon>
        <taxon>Philodinida</taxon>
        <taxon>Philodinidae</taxon>
        <taxon>Rotaria</taxon>
    </lineage>
</organism>
<dbReference type="OrthoDB" id="10036907at2759"/>
<dbReference type="Proteomes" id="UP000663825">
    <property type="component" value="Unassembled WGS sequence"/>
</dbReference>
<evidence type="ECO:0000313" key="10">
    <source>
        <dbReference type="Proteomes" id="UP000663851"/>
    </source>
</evidence>
<proteinExistence type="predicted"/>
<sequence length="410" mass="42619">MKSTINFNIHVSSLVFILLGLTVNQAQGTASNNLTNCQSVASSFRTTVSGPVANITSTTGTNVTCTSLSGSSCPGSNISGSCVFQHKLSVSCYLSGSTVKIRIQSNGLPYYCPSMPSSDTFAEQNIDFEVNFNPDVSVNSPLQSATTVSALSTLLCNIQGSSNPPSGSAYVNYGSSYSTLAGVSVDGVSIMNVNSLNNVDPFYPAGSFAAESVDTCLAHCQAAGIYHYHMGSGCAKANPSSGPSACASVPTCSSNISNYGISSFSSYTTLTVIGISRDGHVIYGPYTSSGVEVTSGTDICNGMFYDSIGNYAYFATRKFPYITGCYGPGNYPSVSVNCSTNAPSSYTMSSYASALSSSNVTTVSTNATTVSSNTTTTIASNTTRSKALRRESSVFLLLMTLIVIGIGWMD</sequence>
<evidence type="ECO:0000313" key="11">
    <source>
        <dbReference type="Proteomes" id="UP000663873"/>
    </source>
</evidence>
<dbReference type="EMBL" id="CAJOBQ010000144">
    <property type="protein sequence ID" value="CAF4272684.1"/>
    <property type="molecule type" value="Genomic_DNA"/>
</dbReference>
<keyword evidence="11" id="KW-1185">Reference proteome</keyword>
<comment type="caution">
    <text evidence="9">The sequence shown here is derived from an EMBL/GenBank/DDBJ whole genome shotgun (WGS) entry which is preliminary data.</text>
</comment>
<dbReference type="Pfam" id="PF14240">
    <property type="entry name" value="YHYH"/>
    <property type="match status" value="1"/>
</dbReference>
<feature type="domain" description="YHYH" evidence="3">
    <location>
        <begin position="181"/>
        <end position="288"/>
    </location>
</feature>
<dbReference type="EMBL" id="CAJOBP010002394">
    <property type="protein sequence ID" value="CAF4352512.1"/>
    <property type="molecule type" value="Genomic_DNA"/>
</dbReference>
<dbReference type="EMBL" id="CAJNYU010001437">
    <property type="protein sequence ID" value="CAF3435267.1"/>
    <property type="molecule type" value="Genomic_DNA"/>
</dbReference>